<dbReference type="STRING" id="1267564.SAMN05192561_101781"/>
<sequence>MSDDGSDPSNDDGSDSPSNDGQRFDRLPETAADRAVPGRPTREEVLAWWEDRFGIDRSVLEPYTFLEKGAGKVWIYRGEATDPCRIEALGMAFLRTRQEHWKPTTRAVSRFGRHATRNVVELDPAEAARFVAGEDQPIDRWDGDWGYLIAAHELSGDREPIGVGLYLHGELRSRVPKGSRTDVGRLDGEE</sequence>
<keyword evidence="3" id="KW-0808">Transferase</keyword>
<feature type="compositionally biased region" description="Acidic residues" evidence="1">
    <location>
        <begin position="1"/>
        <end position="14"/>
    </location>
</feature>
<evidence type="ECO:0000313" key="3">
    <source>
        <dbReference type="EMBL" id="SEH41438.1"/>
    </source>
</evidence>
<dbReference type="RefSeq" id="WP_092814496.1">
    <property type="nucleotide sequence ID" value="NZ_FNWU01000001.1"/>
</dbReference>
<gene>
    <name evidence="3" type="ORF">SAMN05192561_101781</name>
</gene>
<reference evidence="3 4" key="1">
    <citation type="submission" date="2016-10" db="EMBL/GenBank/DDBJ databases">
        <authorList>
            <person name="de Groot N.N."/>
        </authorList>
    </citation>
    <scope>NUCLEOTIDE SEQUENCE [LARGE SCALE GENOMIC DNA]</scope>
    <source>
        <strain evidence="3 4">IBRC-M10418</strain>
    </source>
</reference>
<dbReference type="InterPro" id="IPR055546">
    <property type="entry name" value="DUF7122"/>
</dbReference>
<dbReference type="GO" id="GO:0008168">
    <property type="term" value="F:methyltransferase activity"/>
    <property type="evidence" value="ECO:0007669"/>
    <property type="project" value="UniProtKB-KW"/>
</dbReference>
<feature type="region of interest" description="Disordered" evidence="1">
    <location>
        <begin position="1"/>
        <end position="40"/>
    </location>
</feature>
<dbReference type="Pfam" id="PF23437">
    <property type="entry name" value="DUF7122"/>
    <property type="match status" value="1"/>
</dbReference>
<protein>
    <submittedName>
        <fullName evidence="3">RNA-binding PUA-like domain of methyltransferase RsmF</fullName>
    </submittedName>
</protein>
<evidence type="ECO:0000256" key="1">
    <source>
        <dbReference type="SAM" id="MobiDB-lite"/>
    </source>
</evidence>
<name>A0A1H6I5D3_9EURY</name>
<dbReference type="OrthoDB" id="50259at2157"/>
<feature type="domain" description="DUF7122" evidence="2">
    <location>
        <begin position="15"/>
        <end position="90"/>
    </location>
</feature>
<evidence type="ECO:0000313" key="4">
    <source>
        <dbReference type="Proteomes" id="UP000199215"/>
    </source>
</evidence>
<dbReference type="EMBL" id="FNWU01000001">
    <property type="protein sequence ID" value="SEH41438.1"/>
    <property type="molecule type" value="Genomic_DNA"/>
</dbReference>
<proteinExistence type="predicted"/>
<dbReference type="GO" id="GO:0032259">
    <property type="term" value="P:methylation"/>
    <property type="evidence" value="ECO:0007669"/>
    <property type="project" value="UniProtKB-KW"/>
</dbReference>
<dbReference type="AlphaFoldDB" id="A0A1H6I5D3"/>
<organism evidence="3 4">
    <name type="scientific">Halopenitus malekzadehii</name>
    <dbReference type="NCBI Taxonomy" id="1267564"/>
    <lineage>
        <taxon>Archaea</taxon>
        <taxon>Methanobacteriati</taxon>
        <taxon>Methanobacteriota</taxon>
        <taxon>Stenosarchaea group</taxon>
        <taxon>Halobacteria</taxon>
        <taxon>Halobacteriales</taxon>
        <taxon>Haloferacaceae</taxon>
        <taxon>Halopenitus</taxon>
    </lineage>
</organism>
<keyword evidence="3" id="KW-0489">Methyltransferase</keyword>
<feature type="compositionally biased region" description="Basic and acidic residues" evidence="1">
    <location>
        <begin position="22"/>
        <end position="32"/>
    </location>
</feature>
<accession>A0A1H6I5D3</accession>
<evidence type="ECO:0000259" key="2">
    <source>
        <dbReference type="Pfam" id="PF23437"/>
    </source>
</evidence>
<keyword evidence="4" id="KW-1185">Reference proteome</keyword>
<dbReference type="Proteomes" id="UP000199215">
    <property type="component" value="Unassembled WGS sequence"/>
</dbReference>